<dbReference type="InterPro" id="IPR015824">
    <property type="entry name" value="Phosphoglycerate_kinase_N"/>
</dbReference>
<comment type="catalytic activity">
    <reaction evidence="1 9 12">
        <text>(2R)-3-phosphoglycerate + ATP = (2R)-3-phospho-glyceroyl phosphate + ADP</text>
        <dbReference type="Rhea" id="RHEA:14801"/>
        <dbReference type="ChEBI" id="CHEBI:30616"/>
        <dbReference type="ChEBI" id="CHEBI:57604"/>
        <dbReference type="ChEBI" id="CHEBI:58272"/>
        <dbReference type="ChEBI" id="CHEBI:456216"/>
        <dbReference type="EC" id="2.7.2.3"/>
    </reaction>
</comment>
<keyword evidence="9" id="KW-0324">Glycolysis</keyword>
<feature type="binding site" evidence="9">
    <location>
        <position position="147"/>
    </location>
    <ligand>
        <name>substrate</name>
    </ligand>
</feature>
<dbReference type="Pfam" id="PF00162">
    <property type="entry name" value="PGK"/>
    <property type="match status" value="1"/>
</dbReference>
<keyword evidence="14" id="KW-1185">Reference proteome</keyword>
<feature type="binding site" evidence="10">
    <location>
        <position position="114"/>
    </location>
    <ligand>
        <name>(2R)-3-phosphoglycerate</name>
        <dbReference type="ChEBI" id="CHEBI:58272"/>
    </ligand>
</feature>
<dbReference type="UniPathway" id="UPA00109">
    <property type="reaction ID" value="UER00185"/>
</dbReference>
<comment type="similarity">
    <text evidence="2 9 12">Belongs to the phosphoglycerate kinase family.</text>
</comment>
<dbReference type="eggNOG" id="COG0126">
    <property type="taxonomic scope" value="Bacteria"/>
</dbReference>
<dbReference type="KEGG" id="wgl:WIGMOR_0469"/>
<dbReference type="HOGENOM" id="CLU_025427_0_2_6"/>
<feature type="binding site" evidence="9 10">
    <location>
        <begin position="21"/>
        <end position="23"/>
    </location>
    <ligand>
        <name>substrate</name>
    </ligand>
</feature>
<evidence type="ECO:0000256" key="9">
    <source>
        <dbReference type="HAMAP-Rule" id="MF_00145"/>
    </source>
</evidence>
<evidence type="ECO:0000313" key="14">
    <source>
        <dbReference type="Proteomes" id="UP000009061"/>
    </source>
</evidence>
<feature type="binding site" evidence="9">
    <location>
        <position position="36"/>
    </location>
    <ligand>
        <name>substrate</name>
    </ligand>
</feature>
<dbReference type="HAMAP" id="MF_00145">
    <property type="entry name" value="Phosphoglyc_kinase"/>
    <property type="match status" value="1"/>
</dbReference>
<dbReference type="AlphaFoldDB" id="H6Q512"/>
<evidence type="ECO:0000256" key="3">
    <source>
        <dbReference type="ARBA" id="ARBA00011245"/>
    </source>
</evidence>
<keyword evidence="9" id="KW-0963">Cytoplasm</keyword>
<dbReference type="PIRSF" id="PIRSF000724">
    <property type="entry name" value="Pgk"/>
    <property type="match status" value="1"/>
</dbReference>
<dbReference type="GO" id="GO:0005829">
    <property type="term" value="C:cytosol"/>
    <property type="evidence" value="ECO:0007669"/>
    <property type="project" value="TreeGrafter"/>
</dbReference>
<gene>
    <name evidence="9 13" type="primary">pgk</name>
    <name evidence="13" type="ORF">WIGMOR_0469</name>
</gene>
<feature type="binding site" evidence="9">
    <location>
        <begin position="341"/>
        <end position="344"/>
    </location>
    <ligand>
        <name>ATP</name>
        <dbReference type="ChEBI" id="CHEBI:30616"/>
    </ligand>
</feature>
<dbReference type="GO" id="GO:0004618">
    <property type="term" value="F:phosphoglycerate kinase activity"/>
    <property type="evidence" value="ECO:0007669"/>
    <property type="project" value="UniProtKB-UniRule"/>
</dbReference>
<dbReference type="InterPro" id="IPR001576">
    <property type="entry name" value="Phosphoglycerate_kinase"/>
</dbReference>
<dbReference type="STRING" id="1142511.WIGMOR_0469"/>
<dbReference type="EC" id="2.7.2.3" evidence="4 9"/>
<evidence type="ECO:0000313" key="13">
    <source>
        <dbReference type="EMBL" id="AFA41295.1"/>
    </source>
</evidence>
<dbReference type="RefSeq" id="WP_014354234.1">
    <property type="nucleotide sequence ID" value="NC_016893.1"/>
</dbReference>
<evidence type="ECO:0000256" key="12">
    <source>
        <dbReference type="RuleBase" id="RU000532"/>
    </source>
</evidence>
<evidence type="ECO:0000256" key="7">
    <source>
        <dbReference type="ARBA" id="ARBA00022777"/>
    </source>
</evidence>
<evidence type="ECO:0000256" key="5">
    <source>
        <dbReference type="ARBA" id="ARBA00022679"/>
    </source>
</evidence>
<accession>H6Q512</accession>
<dbReference type="GO" id="GO:0005524">
    <property type="term" value="F:ATP binding"/>
    <property type="evidence" value="ECO:0007669"/>
    <property type="project" value="UniProtKB-KW"/>
</dbReference>
<name>H6Q512_WIGGL</name>
<comment type="caution">
    <text evidence="9">Lacks conserved residue(s) required for the propagation of feature annotation.</text>
</comment>
<feature type="binding site" evidence="9 10">
    <location>
        <begin position="60"/>
        <end position="63"/>
    </location>
    <ligand>
        <name>substrate</name>
    </ligand>
</feature>
<feature type="binding site" evidence="10">
    <location>
        <position position="147"/>
    </location>
    <ligand>
        <name>(2R)-3-phosphoglycerate</name>
        <dbReference type="ChEBI" id="CHEBI:58272"/>
    </ligand>
</feature>
<protein>
    <recommendedName>
        <fullName evidence="4 9">Phosphoglycerate kinase</fullName>
        <ecNumber evidence="4 9">2.7.2.3</ecNumber>
    </recommendedName>
</protein>
<feature type="binding site" evidence="9 11">
    <location>
        <position position="198"/>
    </location>
    <ligand>
        <name>ATP</name>
        <dbReference type="ChEBI" id="CHEBI:30616"/>
    </ligand>
</feature>
<evidence type="ECO:0000256" key="11">
    <source>
        <dbReference type="PIRSR" id="PIRSR000724-2"/>
    </source>
</evidence>
<dbReference type="GO" id="GO:0006094">
    <property type="term" value="P:gluconeogenesis"/>
    <property type="evidence" value="ECO:0007669"/>
    <property type="project" value="TreeGrafter"/>
</dbReference>
<evidence type="ECO:0000256" key="2">
    <source>
        <dbReference type="ARBA" id="ARBA00008982"/>
    </source>
</evidence>
<dbReference type="GO" id="GO:0043531">
    <property type="term" value="F:ADP binding"/>
    <property type="evidence" value="ECO:0007669"/>
    <property type="project" value="TreeGrafter"/>
</dbReference>
<feature type="binding site" evidence="10">
    <location>
        <position position="36"/>
    </location>
    <ligand>
        <name>(2R)-3-phosphoglycerate</name>
        <dbReference type="ChEBI" id="CHEBI:58272"/>
    </ligand>
</feature>
<dbReference type="InterPro" id="IPR036043">
    <property type="entry name" value="Phosphoglycerate_kinase_sf"/>
</dbReference>
<sequence>MKIPCITDFYLKNKSILIRTDFNVPIQNNKVICDIRIQKSIATIDFALKSHAKSVIVVSHLGRPKDEKYNKKYSLQPIVKILQKYIHYPVRLVRNYLNGFESRRDELLVLENVRFNKGEKNNDIILSKKYANLCDIFVMDAFGASHRLESSTYGIIKFAPQSCIGILFKKEIKYLKKVLRNSERPVVTVLGGSKIATKFNVIKKLSKISDKIIIGGGIANTFLLSQGYSIGKSLKELNYIKKAEFLLKIQDNLVLPKDVKIIKNNQFYNLIEKPISKIDNEDYIVDIGKRSCKEFIKILNTAKTIFWNGSLGCFEFNHQCSGTKKIAQNIVKKNVLSIIGGGETILAAHKFGILNLFSYVSTGGGALLKFIETQTLPSLLALENLHIT</sequence>
<keyword evidence="8 9" id="KW-0067">ATP-binding</keyword>
<evidence type="ECO:0000256" key="4">
    <source>
        <dbReference type="ARBA" id="ARBA00013061"/>
    </source>
</evidence>
<evidence type="ECO:0000256" key="6">
    <source>
        <dbReference type="ARBA" id="ARBA00022741"/>
    </source>
</evidence>
<dbReference type="OrthoDB" id="9808460at2"/>
<evidence type="ECO:0000256" key="10">
    <source>
        <dbReference type="PIRSR" id="PIRSR000724-1"/>
    </source>
</evidence>
<comment type="subunit">
    <text evidence="3 9">Monomer.</text>
</comment>
<comment type="subcellular location">
    <subcellularLocation>
        <location evidence="9">Cytoplasm</location>
    </subcellularLocation>
</comment>
<dbReference type="PANTHER" id="PTHR11406:SF23">
    <property type="entry name" value="PHOSPHOGLYCERATE KINASE 1, CHLOROPLASTIC-RELATED"/>
    <property type="match status" value="1"/>
</dbReference>
<dbReference type="Gene3D" id="3.40.50.1260">
    <property type="entry name" value="Phosphoglycerate kinase, N-terminal domain"/>
    <property type="match status" value="2"/>
</dbReference>
<keyword evidence="6 9" id="KW-0547">Nucleotide-binding</keyword>
<keyword evidence="7 9" id="KW-0418">Kinase</keyword>
<dbReference type="SUPFAM" id="SSF53748">
    <property type="entry name" value="Phosphoglycerate kinase"/>
    <property type="match status" value="1"/>
</dbReference>
<organism evidence="13 14">
    <name type="scientific">Wigglesworthia glossinidia endosymbiont of Glossina morsitans morsitans</name>
    <name type="common">Yale colony</name>
    <dbReference type="NCBI Taxonomy" id="1142511"/>
    <lineage>
        <taxon>Bacteria</taxon>
        <taxon>Pseudomonadati</taxon>
        <taxon>Pseudomonadota</taxon>
        <taxon>Gammaproteobacteria</taxon>
        <taxon>Enterobacterales</taxon>
        <taxon>Erwiniaceae</taxon>
        <taxon>Wigglesworthia</taxon>
    </lineage>
</organism>
<proteinExistence type="inferred from homology"/>
<dbReference type="PANTHER" id="PTHR11406">
    <property type="entry name" value="PHOSPHOGLYCERATE KINASE"/>
    <property type="match status" value="1"/>
</dbReference>
<keyword evidence="5 9" id="KW-0808">Transferase</keyword>
<evidence type="ECO:0000256" key="8">
    <source>
        <dbReference type="ARBA" id="ARBA00022840"/>
    </source>
</evidence>
<dbReference type="EMBL" id="CP003315">
    <property type="protein sequence ID" value="AFA41295.1"/>
    <property type="molecule type" value="Genomic_DNA"/>
</dbReference>
<reference evidence="13 14" key="1">
    <citation type="journal article" date="2012" name="MBio">
        <title>Insight into the transmission biology and species-specific functional capabilities of tsetse (Diptera: glossinidae) obligate symbiont wigglesworthia.</title>
        <authorList>
            <person name="Rio R.V."/>
            <person name="Symula R.E."/>
            <person name="Wang J."/>
            <person name="Lohs C."/>
            <person name="Wu Y.N."/>
            <person name="Snyder A.K."/>
            <person name="Bjornson R.D."/>
            <person name="Oshima K."/>
            <person name="Biehl B.S."/>
            <person name="Perna N.T."/>
            <person name="Hattori M."/>
            <person name="Aksoy S."/>
        </authorList>
    </citation>
    <scope>NUCLEOTIDE SEQUENCE [LARGE SCALE GENOMIC DNA]</scope>
    <source>
        <strain evidence="13">WGM</strain>
    </source>
</reference>
<dbReference type="GO" id="GO:0006096">
    <property type="term" value="P:glycolytic process"/>
    <property type="evidence" value="ECO:0007669"/>
    <property type="project" value="UniProtKB-UniRule"/>
</dbReference>
<dbReference type="PRINTS" id="PR00477">
    <property type="entry name" value="PHGLYCKINASE"/>
</dbReference>
<feature type="binding site" evidence="9">
    <location>
        <position position="114"/>
    </location>
    <ligand>
        <name>substrate</name>
    </ligand>
</feature>
<dbReference type="Proteomes" id="UP000009061">
    <property type="component" value="Chromosome"/>
</dbReference>
<evidence type="ECO:0000256" key="1">
    <source>
        <dbReference type="ARBA" id="ARBA00000642"/>
    </source>
</evidence>
<comment type="pathway">
    <text evidence="9">Carbohydrate degradation; glycolysis; pyruvate from D-glyceraldehyde 3-phosphate: step 2/5.</text>
</comment>
<feature type="binding site" evidence="9 11">
    <location>
        <position position="315"/>
    </location>
    <ligand>
        <name>ATP</name>
        <dbReference type="ChEBI" id="CHEBI:30616"/>
    </ligand>
</feature>